<sequence length="217" mass="23350">MDRTERYLRAGLALYTAGEYHAAHDPWEHRWLELGADDAETGGADSPDRRLLQGLIQTAAAIHHARTGNWEGASGLAESARGYLGGLGATHRDVSLDPVRTFLATVAVTPEAAERDDPVAIDFDGTPVDAATEGFETVALCVEALVEEYDLDEATVGRAIEYGRADLDDGRASSPFVSLLVDLVGGGNRALVVKRLGDHVDRREHRESGVEGLFDVE</sequence>
<dbReference type="PANTHER" id="PTHR34796:SF1">
    <property type="entry name" value="EXPRESSED PROTEIN"/>
    <property type="match status" value="1"/>
</dbReference>
<dbReference type="Proteomes" id="UP000451471">
    <property type="component" value="Unassembled WGS sequence"/>
</dbReference>
<reference evidence="1 2" key="1">
    <citation type="submission" date="2019-12" db="EMBL/GenBank/DDBJ databases">
        <title>Halocatena pleomorpha gen. nov. sp. nov., an extremely halophilic archaeon of family Halobacteriaceae isolated from saltpan soil.</title>
        <authorList>
            <person name="Pal Y."/>
            <person name="Verma A."/>
            <person name="Krishnamurthi S."/>
            <person name="Kumar P."/>
        </authorList>
    </citation>
    <scope>NUCLEOTIDE SEQUENCE [LARGE SCALE GENOMIC DNA]</scope>
    <source>
        <strain evidence="1 2">JCM 16495</strain>
    </source>
</reference>
<dbReference type="PANTHER" id="PTHR34796">
    <property type="entry name" value="EXPRESSED PROTEIN"/>
    <property type="match status" value="1"/>
</dbReference>
<dbReference type="OrthoDB" id="270022at2157"/>
<dbReference type="SUPFAM" id="SSF140663">
    <property type="entry name" value="TTHA0068-like"/>
    <property type="match status" value="1"/>
</dbReference>
<dbReference type="InterPro" id="IPR005500">
    <property type="entry name" value="DUF309"/>
</dbReference>
<evidence type="ECO:0000313" key="1">
    <source>
        <dbReference type="EMBL" id="MWG32989.1"/>
    </source>
</evidence>
<dbReference type="Pfam" id="PF03745">
    <property type="entry name" value="DUF309"/>
    <property type="match status" value="1"/>
</dbReference>
<keyword evidence="2" id="KW-1185">Reference proteome</keyword>
<comment type="caution">
    <text evidence="1">The sequence shown here is derived from an EMBL/GenBank/DDBJ whole genome shotgun (WGS) entry which is preliminary data.</text>
</comment>
<protein>
    <submittedName>
        <fullName evidence="1">DUF309 domain-containing protein</fullName>
    </submittedName>
</protein>
<dbReference type="RefSeq" id="WP_158202715.1">
    <property type="nucleotide sequence ID" value="NZ_WSZK01000001.1"/>
</dbReference>
<organism evidence="1 2">
    <name type="scientific">Halomarina oriensis</name>
    <dbReference type="NCBI Taxonomy" id="671145"/>
    <lineage>
        <taxon>Archaea</taxon>
        <taxon>Methanobacteriati</taxon>
        <taxon>Methanobacteriota</taxon>
        <taxon>Stenosarchaea group</taxon>
        <taxon>Halobacteria</taxon>
        <taxon>Halobacteriales</taxon>
        <taxon>Natronomonadaceae</taxon>
        <taxon>Halomarina</taxon>
    </lineage>
</organism>
<dbReference type="InterPro" id="IPR023203">
    <property type="entry name" value="TTHA0068_sf"/>
</dbReference>
<dbReference type="EMBL" id="WSZK01000001">
    <property type="protein sequence ID" value="MWG32989.1"/>
    <property type="molecule type" value="Genomic_DNA"/>
</dbReference>
<evidence type="ECO:0000313" key="2">
    <source>
        <dbReference type="Proteomes" id="UP000451471"/>
    </source>
</evidence>
<gene>
    <name evidence="1" type="ORF">GQS65_00530</name>
</gene>
<dbReference type="AlphaFoldDB" id="A0A6B0GHU0"/>
<proteinExistence type="predicted"/>
<dbReference type="Gene3D" id="1.10.3450.10">
    <property type="entry name" value="TTHA0068-like"/>
    <property type="match status" value="1"/>
</dbReference>
<name>A0A6B0GHU0_9EURY</name>
<accession>A0A6B0GHU0</accession>